<evidence type="ECO:0008006" key="4">
    <source>
        <dbReference type="Google" id="ProtNLM"/>
    </source>
</evidence>
<feature type="signal peptide" evidence="1">
    <location>
        <begin position="1"/>
        <end position="27"/>
    </location>
</feature>
<dbReference type="InterPro" id="IPR036937">
    <property type="entry name" value="Adhesion_dom_fimbrial_sf"/>
</dbReference>
<dbReference type="KEGG" id="ent:Ent638_0406"/>
<evidence type="ECO:0000313" key="3">
    <source>
        <dbReference type="Proteomes" id="UP000000230"/>
    </source>
</evidence>
<keyword evidence="1" id="KW-0732">Signal</keyword>
<accession>A0A9J9GEC3</accession>
<dbReference type="SUPFAM" id="SSF49401">
    <property type="entry name" value="Bacterial adhesins"/>
    <property type="match status" value="1"/>
</dbReference>
<proteinExistence type="predicted"/>
<dbReference type="Proteomes" id="UP000000230">
    <property type="component" value="Chromosome"/>
</dbReference>
<reference evidence="3" key="1">
    <citation type="journal article" date="2010" name="PLoS Genet.">
        <title>Genome sequence of the plant growth promoting endophytic bacterium Enterobacter sp. 638.</title>
        <authorList>
            <person name="Taghavi S."/>
            <person name="van der Lelie D."/>
            <person name="Hoffman A."/>
            <person name="Zhang Y.B."/>
            <person name="Walla M.D."/>
            <person name="Vangronsveld J."/>
            <person name="Newman L."/>
            <person name="Monchy S."/>
        </authorList>
    </citation>
    <scope>NUCLEOTIDE SEQUENCE [LARGE SCALE GENOMIC DNA]</scope>
    <source>
        <strain evidence="3">638</strain>
    </source>
</reference>
<dbReference type="AlphaFoldDB" id="A0A9J9GEC3"/>
<organism evidence="2 3">
    <name type="scientific">Enterobacter sp. (strain 638)</name>
    <dbReference type="NCBI Taxonomy" id="399742"/>
    <lineage>
        <taxon>Bacteria</taxon>
        <taxon>Pseudomonadati</taxon>
        <taxon>Pseudomonadota</taxon>
        <taxon>Gammaproteobacteria</taxon>
        <taxon>Enterobacterales</taxon>
        <taxon>Enterobacteriaceae</taxon>
        <taxon>Enterobacter</taxon>
    </lineage>
</organism>
<dbReference type="GO" id="GO:0007155">
    <property type="term" value="P:cell adhesion"/>
    <property type="evidence" value="ECO:0007669"/>
    <property type="project" value="InterPro"/>
</dbReference>
<gene>
    <name evidence="2" type="ordered locus">Ent638_0406</name>
</gene>
<evidence type="ECO:0000313" key="2">
    <source>
        <dbReference type="EMBL" id="ABP59094.1"/>
    </source>
</evidence>
<feature type="chain" id="PRO_5039942103" description="MrfF" evidence="1">
    <location>
        <begin position="28"/>
        <end position="184"/>
    </location>
</feature>
<sequence>MTMKCNALALGLMATALLPGFNPAALANPGSTYSLNIAIDGTIMANGSCKFNQGGALTVDFGEVQLQGSADNTVTMNGTYRKPIVSDFTCSGDSAGLLQMKLSNTGGGEKTYNGVQVLDTDKGIVGVELLVNGVAQSTGSWFTVDQDSPPSLEAQLVQTSTTNSSNVVSGDTFTTAATLVMAFN</sequence>
<dbReference type="GO" id="GO:0009289">
    <property type="term" value="C:pilus"/>
    <property type="evidence" value="ECO:0007669"/>
    <property type="project" value="InterPro"/>
</dbReference>
<name>A0A9J9GEC3_ENT38</name>
<dbReference type="InterPro" id="IPR008966">
    <property type="entry name" value="Adhesion_dom_sf"/>
</dbReference>
<dbReference type="EMBL" id="CP000653">
    <property type="protein sequence ID" value="ABP59094.1"/>
    <property type="molecule type" value="Genomic_DNA"/>
</dbReference>
<protein>
    <recommendedName>
        <fullName evidence="4">MrfF</fullName>
    </recommendedName>
</protein>
<dbReference type="OrthoDB" id="6631358at2"/>
<dbReference type="Gene3D" id="2.60.40.1090">
    <property type="entry name" value="Fimbrial-type adhesion domain"/>
    <property type="match status" value="1"/>
</dbReference>
<keyword evidence="3" id="KW-1185">Reference proteome</keyword>
<evidence type="ECO:0000256" key="1">
    <source>
        <dbReference type="SAM" id="SignalP"/>
    </source>
</evidence>